<dbReference type="STRING" id="1314783.A0A165QAP6"/>
<dbReference type="AlphaFoldDB" id="A0A165QAP6"/>
<dbReference type="PANTHER" id="PTHR35204:SF1">
    <property type="entry name" value="ENTEROTOXIN"/>
    <property type="match status" value="1"/>
</dbReference>
<dbReference type="OrthoDB" id="10261782at2759"/>
<dbReference type="InterPro" id="IPR038921">
    <property type="entry name" value="YOR389W-like"/>
</dbReference>
<dbReference type="Proteomes" id="UP000076727">
    <property type="component" value="Unassembled WGS sequence"/>
</dbReference>
<organism evidence="1 2">
    <name type="scientific">Daedalea quercina L-15889</name>
    <dbReference type="NCBI Taxonomy" id="1314783"/>
    <lineage>
        <taxon>Eukaryota</taxon>
        <taxon>Fungi</taxon>
        <taxon>Dikarya</taxon>
        <taxon>Basidiomycota</taxon>
        <taxon>Agaricomycotina</taxon>
        <taxon>Agaricomycetes</taxon>
        <taxon>Polyporales</taxon>
        <taxon>Fomitopsis</taxon>
    </lineage>
</organism>
<sequence>MTFVCSALLRLSTMLQLTRLCILVFALAQIVIITVASRQALFSPQSFLHQQLEDSIAGRPWNERPSKDASGHLIFQSLASLMQMMPNSKHQNGHSIIRASIPAGTLLYHGSFTREYPSRDWLAFHPEHAGMFARGSNGTLFTVMTTRELNFIYFDGTSANKLDAVVDTQDLFFFGEIGRGSRDTDWKISELARFNAGCEWGKQYGLDGIIRMEWEFEIMYCDFSQGLEVVSVVPTINGLPDGFLVPGVPAHSALNNTRASHVVTAQQLESNILTQVSFHGLREGDSLVDGPDTTRAPWDPPPLHPPKGWKGALPFTFLESRHTGTWHNDFPGESRVRVYPSTLVSFFDPSLTSLVAARRSQKRDEYRAGNISAEDIARVRADVDEMMSRDWSLGARGVVDWVGLARVVQDRFSDRLPYMQYLLHSPAVNISERMATVRKQLIVSLIPYLPLRDDIGSSQWFADTAHGCAEDFTRRLPVERFTKQEKVLLNAVEEVLRETCRVYTEAWAEAFDIEAKSEEQMTRLMQKWRGEFDKLIEWLDWPGWTKCEPSCGPDEYCLMPQAKWWGYLGTDPTCLSLDDETLEV</sequence>
<name>A0A165QAP6_9APHY</name>
<evidence type="ECO:0000313" key="2">
    <source>
        <dbReference type="Proteomes" id="UP000076727"/>
    </source>
</evidence>
<protein>
    <submittedName>
        <fullName evidence="1">Uncharacterized protein</fullName>
    </submittedName>
</protein>
<dbReference type="EMBL" id="KV429059">
    <property type="protein sequence ID" value="KZT69220.1"/>
    <property type="molecule type" value="Genomic_DNA"/>
</dbReference>
<proteinExistence type="predicted"/>
<dbReference type="PANTHER" id="PTHR35204">
    <property type="entry name" value="YALI0A21131P"/>
    <property type="match status" value="1"/>
</dbReference>
<gene>
    <name evidence="1" type="ORF">DAEQUDRAFT_710410</name>
</gene>
<reference evidence="1 2" key="1">
    <citation type="journal article" date="2016" name="Mol. Biol. Evol.">
        <title>Comparative Genomics of Early-Diverging Mushroom-Forming Fungi Provides Insights into the Origins of Lignocellulose Decay Capabilities.</title>
        <authorList>
            <person name="Nagy L.G."/>
            <person name="Riley R."/>
            <person name="Tritt A."/>
            <person name="Adam C."/>
            <person name="Daum C."/>
            <person name="Floudas D."/>
            <person name="Sun H."/>
            <person name="Yadav J.S."/>
            <person name="Pangilinan J."/>
            <person name="Larsson K.H."/>
            <person name="Matsuura K."/>
            <person name="Barry K."/>
            <person name="Labutti K."/>
            <person name="Kuo R."/>
            <person name="Ohm R.A."/>
            <person name="Bhattacharya S.S."/>
            <person name="Shirouzu T."/>
            <person name="Yoshinaga Y."/>
            <person name="Martin F.M."/>
            <person name="Grigoriev I.V."/>
            <person name="Hibbett D.S."/>
        </authorList>
    </citation>
    <scope>NUCLEOTIDE SEQUENCE [LARGE SCALE GENOMIC DNA]</scope>
    <source>
        <strain evidence="1 2">L-15889</strain>
    </source>
</reference>
<accession>A0A165QAP6</accession>
<keyword evidence="2" id="KW-1185">Reference proteome</keyword>
<evidence type="ECO:0000313" key="1">
    <source>
        <dbReference type="EMBL" id="KZT69220.1"/>
    </source>
</evidence>